<dbReference type="AlphaFoldDB" id="A0A2S6NEM9"/>
<dbReference type="EMBL" id="NHRY01000156">
    <property type="protein sequence ID" value="PPQ33057.1"/>
    <property type="molecule type" value="Genomic_DNA"/>
</dbReference>
<protein>
    <recommendedName>
        <fullName evidence="4">Invasion associated locus B family protein</fullName>
    </recommendedName>
</protein>
<comment type="caution">
    <text evidence="2">The sequence shown here is derived from an EMBL/GenBank/DDBJ whole genome shotgun (WGS) entry which is preliminary data.</text>
</comment>
<dbReference type="InterPro" id="IPR038696">
    <property type="entry name" value="IalB_sf"/>
</dbReference>
<dbReference type="Gene3D" id="2.60.40.1880">
    <property type="entry name" value="Invasion associated locus B (IalB) protein"/>
    <property type="match status" value="1"/>
</dbReference>
<reference evidence="2 3" key="1">
    <citation type="journal article" date="2018" name="Arch. Microbiol.">
        <title>New insights into the metabolic potential of the phototrophic purple bacterium Rhodopila globiformis DSM 161(T) from its draft genome sequence and evidence for a vanadium-dependent nitrogenase.</title>
        <authorList>
            <person name="Imhoff J.F."/>
            <person name="Rahn T."/>
            <person name="Kunzel S."/>
            <person name="Neulinger S.C."/>
        </authorList>
    </citation>
    <scope>NUCLEOTIDE SEQUENCE [LARGE SCALE GENOMIC DNA]</scope>
    <source>
        <strain evidence="2 3">DSM 161</strain>
    </source>
</reference>
<gene>
    <name evidence="2" type="ORF">CCS01_15210</name>
</gene>
<proteinExistence type="predicted"/>
<keyword evidence="1" id="KW-0732">Signal</keyword>
<evidence type="ECO:0000313" key="3">
    <source>
        <dbReference type="Proteomes" id="UP000239724"/>
    </source>
</evidence>
<evidence type="ECO:0000313" key="2">
    <source>
        <dbReference type="EMBL" id="PPQ33057.1"/>
    </source>
</evidence>
<feature type="signal peptide" evidence="1">
    <location>
        <begin position="1"/>
        <end position="24"/>
    </location>
</feature>
<sequence>MPANHVLRAIPCVIAVVLAVPAVAGQKTMVRPTAHEAAAHPAGGPKAIGTFGSWTAATEHESGQTVCYAFTRAVHSRPALPGRGQVVLTVAERPTARDEVAISAGFTYHANAEVRVLAGERPVAFYVAGRDAFARDGAAAVADMEKAGELVAHSPAPKGRETVVDTFSLGGFDNAYKAISEACPRT</sequence>
<dbReference type="Proteomes" id="UP000239724">
    <property type="component" value="Unassembled WGS sequence"/>
</dbReference>
<organism evidence="2 3">
    <name type="scientific">Rhodopila globiformis</name>
    <name type="common">Rhodopseudomonas globiformis</name>
    <dbReference type="NCBI Taxonomy" id="1071"/>
    <lineage>
        <taxon>Bacteria</taxon>
        <taxon>Pseudomonadati</taxon>
        <taxon>Pseudomonadota</taxon>
        <taxon>Alphaproteobacteria</taxon>
        <taxon>Acetobacterales</taxon>
        <taxon>Acetobacteraceae</taxon>
        <taxon>Rhodopila</taxon>
    </lineage>
</organism>
<accession>A0A2S6NEM9</accession>
<name>A0A2S6NEM9_RHOGL</name>
<feature type="chain" id="PRO_5015442181" description="Invasion associated locus B family protein" evidence="1">
    <location>
        <begin position="25"/>
        <end position="186"/>
    </location>
</feature>
<evidence type="ECO:0008006" key="4">
    <source>
        <dbReference type="Google" id="ProtNLM"/>
    </source>
</evidence>
<evidence type="ECO:0000256" key="1">
    <source>
        <dbReference type="SAM" id="SignalP"/>
    </source>
</evidence>
<dbReference type="OrthoDB" id="9806572at2"/>
<keyword evidence="3" id="KW-1185">Reference proteome</keyword>